<dbReference type="Proteomes" id="UP001430679">
    <property type="component" value="Unassembled WGS sequence"/>
</dbReference>
<gene>
    <name evidence="1" type="ORF">LNP81_25185</name>
</gene>
<dbReference type="EMBL" id="JAJJMM010000001">
    <property type="protein sequence ID" value="MCC9066297.1"/>
    <property type="molecule type" value="Genomic_DNA"/>
</dbReference>
<evidence type="ECO:0000313" key="1">
    <source>
        <dbReference type="EMBL" id="MCC9066297.1"/>
    </source>
</evidence>
<reference evidence="1" key="1">
    <citation type="submission" date="2021-11" db="EMBL/GenBank/DDBJ databases">
        <title>Description of novel Flavobacterium species.</title>
        <authorList>
            <person name="Saticioglu I.B."/>
            <person name="Ay H."/>
            <person name="Altun S."/>
            <person name="Duman M."/>
        </authorList>
    </citation>
    <scope>NUCLEOTIDE SEQUENCE</scope>
    <source>
        <strain evidence="1">F-30</strain>
    </source>
</reference>
<comment type="caution">
    <text evidence="1">The sequence shown here is derived from an EMBL/GenBank/DDBJ whole genome shotgun (WGS) entry which is preliminary data.</text>
</comment>
<dbReference type="RefSeq" id="WP_230040152.1">
    <property type="nucleotide sequence ID" value="NZ_JAJJMM010000001.1"/>
</dbReference>
<proteinExistence type="predicted"/>
<keyword evidence="2" id="KW-1185">Reference proteome</keyword>
<sequence>MKKKTYKFKKRFFNWLLTGFLIDFVDQELSFQIQLVQNGQTVLVCKMATVPHIGSKVEVLVRDFPNPDITKLFLVEDIIYSPYGAANRLIGKYIE</sequence>
<organism evidence="1 2">
    <name type="scientific">Flavobacterium piscisymbiosum</name>
    <dbReference type="NCBI Taxonomy" id="2893753"/>
    <lineage>
        <taxon>Bacteria</taxon>
        <taxon>Pseudomonadati</taxon>
        <taxon>Bacteroidota</taxon>
        <taxon>Flavobacteriia</taxon>
        <taxon>Flavobacteriales</taxon>
        <taxon>Flavobacteriaceae</taxon>
        <taxon>Flavobacterium</taxon>
    </lineage>
</organism>
<protein>
    <submittedName>
        <fullName evidence="1">Uncharacterized protein</fullName>
    </submittedName>
</protein>
<evidence type="ECO:0000313" key="2">
    <source>
        <dbReference type="Proteomes" id="UP001430679"/>
    </source>
</evidence>
<accession>A0ABS8MLF6</accession>
<name>A0ABS8MLF6_9FLAO</name>